<sequence length="371" mass="43812">MVERVASSEVANRLNEWYDTIKRQDIKKAAILKHDLQKAMDDMEEDQNVLLYYNLIDSRYKLLLEQYDESGTILESLKDQTERADTDNLLQYYYYFFSGLYEFNMNNFTHAIRLYHKAENHLTTIPDEIEHAEFHFQLAVAYQSIDQSFFSINHAEKALDIYLKQENYVSRIALTQMIIAANKLDLNQYLAAEKLYKKAILIAVDSNQTFIELLGYYNLGLCYEVQEKLEQARDCFEKALDFNFPQENKKETYLRIKYMLARVLFKMGFLQEGVKWFEDAVQLANETNDKIYQVKLQIIHAVYFDQKELSIDEGLKVLKEQSLWHDVEDLSFIAARFYKKEGFYQLASKYYEEGLNAQQKIPSLYEEVGSA</sequence>
<dbReference type="AlphaFoldDB" id="Q9K6M3"/>
<name>Q9K6M3_HALH5</name>
<reference evidence="2 3" key="1">
    <citation type="journal article" date="2000" name="Nucleic Acids Res.">
        <title>Complete genome sequence of the alkaliphilic bacterium Bacillus halodurans and genomic sequence comparison with Bacillus subtilis.</title>
        <authorList>
            <person name="Takami H."/>
            <person name="Nakasone K."/>
            <person name="Takaki Y."/>
            <person name="Maeno G."/>
            <person name="Sasaki R."/>
            <person name="Masui N."/>
            <person name="Fuji F."/>
            <person name="Hirama C."/>
            <person name="Nakamura Y."/>
            <person name="Ogasawara N."/>
            <person name="Kuhara S."/>
            <person name="Horikoshi K."/>
        </authorList>
    </citation>
    <scope>NUCLEOTIDE SEQUENCE [LARGE SCALE GENOMIC DNA]</scope>
    <source>
        <strain evidence="3">ATCC BAA-125 / DSM 18197 / FERM 7344 / JCM 9153 / C-125</strain>
    </source>
</reference>
<dbReference type="Pfam" id="PF18801">
    <property type="entry name" value="RapH_N"/>
    <property type="match status" value="1"/>
</dbReference>
<accession>Q9K6M3</accession>
<feature type="repeat" description="TPR" evidence="1">
    <location>
        <begin position="213"/>
        <end position="246"/>
    </location>
</feature>
<dbReference type="OrthoDB" id="2957368at2"/>
<dbReference type="InterPro" id="IPR011990">
    <property type="entry name" value="TPR-like_helical_dom_sf"/>
</dbReference>
<dbReference type="STRING" id="272558.gene:10729619"/>
<dbReference type="Pfam" id="PF00515">
    <property type="entry name" value="TPR_1"/>
    <property type="match status" value="1"/>
</dbReference>
<dbReference type="KEGG" id="bha:BH3706"/>
<keyword evidence="3" id="KW-1185">Reference proteome</keyword>
<dbReference type="PROSITE" id="PS50005">
    <property type="entry name" value="TPR"/>
    <property type="match status" value="1"/>
</dbReference>
<dbReference type="EMBL" id="BA000004">
    <property type="protein sequence ID" value="BAB07425.1"/>
    <property type="molecule type" value="Genomic_DNA"/>
</dbReference>
<dbReference type="PANTHER" id="PTHR10098:SF108">
    <property type="entry name" value="TETRATRICOPEPTIDE REPEAT PROTEIN 28"/>
    <property type="match status" value="1"/>
</dbReference>
<evidence type="ECO:0000313" key="2">
    <source>
        <dbReference type="EMBL" id="BAB07425.1"/>
    </source>
</evidence>
<protein>
    <submittedName>
        <fullName evidence="2">Response regulator aspartate phosphatase</fullName>
    </submittedName>
</protein>
<dbReference type="SMART" id="SM00028">
    <property type="entry name" value="TPR"/>
    <property type="match status" value="6"/>
</dbReference>
<dbReference type="PANTHER" id="PTHR10098">
    <property type="entry name" value="RAPSYN-RELATED"/>
    <property type="match status" value="1"/>
</dbReference>
<evidence type="ECO:0000313" key="3">
    <source>
        <dbReference type="Proteomes" id="UP000001258"/>
    </source>
</evidence>
<dbReference type="Gene3D" id="1.25.40.10">
    <property type="entry name" value="Tetratricopeptide repeat domain"/>
    <property type="match status" value="1"/>
</dbReference>
<dbReference type="Proteomes" id="UP000001258">
    <property type="component" value="Chromosome"/>
</dbReference>
<dbReference type="eggNOG" id="COG0457">
    <property type="taxonomic scope" value="Bacteria"/>
</dbReference>
<gene>
    <name evidence="2" type="ordered locus">BH3706</name>
</gene>
<evidence type="ECO:0000256" key="1">
    <source>
        <dbReference type="PROSITE-ProRule" id="PRU00339"/>
    </source>
</evidence>
<dbReference type="SUPFAM" id="SSF48452">
    <property type="entry name" value="TPR-like"/>
    <property type="match status" value="1"/>
</dbReference>
<organism evidence="2 3">
    <name type="scientific">Halalkalibacterium halodurans (strain ATCC BAA-125 / DSM 18197 / FERM 7344 / JCM 9153 / C-125)</name>
    <name type="common">Bacillus halodurans</name>
    <dbReference type="NCBI Taxonomy" id="272558"/>
    <lineage>
        <taxon>Bacteria</taxon>
        <taxon>Bacillati</taxon>
        <taxon>Bacillota</taxon>
        <taxon>Bacilli</taxon>
        <taxon>Bacillales</taxon>
        <taxon>Bacillaceae</taxon>
        <taxon>Halalkalibacterium (ex Joshi et al. 2022)</taxon>
    </lineage>
</organism>
<proteinExistence type="predicted"/>
<dbReference type="RefSeq" id="WP_010899831.1">
    <property type="nucleotide sequence ID" value="NC_002570.2"/>
</dbReference>
<dbReference type="PIR" id="B84113">
    <property type="entry name" value="B84113"/>
</dbReference>
<dbReference type="InterPro" id="IPR019734">
    <property type="entry name" value="TPR_rpt"/>
</dbReference>
<keyword evidence="1" id="KW-0802">TPR repeat</keyword>
<dbReference type="HOGENOM" id="CLU_060258_1_0_9"/>